<dbReference type="InterPro" id="IPR028098">
    <property type="entry name" value="Glyco_trans_4-like_N"/>
</dbReference>
<dbReference type="EMBL" id="MGHH01000007">
    <property type="protein sequence ID" value="OGM64879.1"/>
    <property type="molecule type" value="Genomic_DNA"/>
</dbReference>
<dbReference type="STRING" id="1802521.A2893_04465"/>
<feature type="domain" description="Glycosyltransferase subfamily 4-like N-terminal" evidence="3">
    <location>
        <begin position="55"/>
        <end position="152"/>
    </location>
</feature>
<evidence type="ECO:0000313" key="5">
    <source>
        <dbReference type="Proteomes" id="UP000176725"/>
    </source>
</evidence>
<dbReference type="Gene3D" id="3.40.50.2000">
    <property type="entry name" value="Glycogen Phosphorylase B"/>
    <property type="match status" value="2"/>
</dbReference>
<sequence length="380" mass="43453">MIKIAIDSGPLSDGHAVRGIGVMVREQINALKNLKTKELKRIVIENFDFQNEDGRKKLESGEYDVVHYPYFFPYALTMPEKKQGKRMVVTIQDLIHLVYPKHYPPGIRGKINFFKQKTRLKNVDAVITISETSKKDIVRFLGIPAEKVHVVYLAPKKIFRRLEISDSRLAETKNKYNLPNKFALYVGDVNFNKNIPNLIKACRVAKIPLVICGKQALEIEERGVDLRTLQGPRDWARFLFNIPHPELAHYEELLTEFKKSKSVIRTGFVPDEELAKIFNLASVYVQPSFYEGFGLPVLEGMASGTPVVVARTNALTEISQDAALVVNPKDPKDMAEKINTAIRNLEVRSRLTQKGLARIKDFSWEKTARETIKIYKEIWE</sequence>
<accession>A0A1F8BMI4</accession>
<evidence type="ECO:0000259" key="3">
    <source>
        <dbReference type="Pfam" id="PF13439"/>
    </source>
</evidence>
<evidence type="ECO:0000313" key="4">
    <source>
        <dbReference type="EMBL" id="OGM64879.1"/>
    </source>
</evidence>
<dbReference type="PANTHER" id="PTHR46401">
    <property type="entry name" value="GLYCOSYLTRANSFERASE WBBK-RELATED"/>
    <property type="match status" value="1"/>
</dbReference>
<keyword evidence="1" id="KW-0808">Transferase</keyword>
<dbReference type="PANTHER" id="PTHR46401:SF2">
    <property type="entry name" value="GLYCOSYLTRANSFERASE WBBK-RELATED"/>
    <property type="match status" value="1"/>
</dbReference>
<dbReference type="AlphaFoldDB" id="A0A1F8BMI4"/>
<dbReference type="InterPro" id="IPR001296">
    <property type="entry name" value="Glyco_trans_1"/>
</dbReference>
<dbReference type="Pfam" id="PF00534">
    <property type="entry name" value="Glycos_transf_1"/>
    <property type="match status" value="1"/>
</dbReference>
<proteinExistence type="predicted"/>
<dbReference type="CDD" id="cd03809">
    <property type="entry name" value="GT4_MtfB-like"/>
    <property type="match status" value="1"/>
</dbReference>
<dbReference type="Pfam" id="PF13439">
    <property type="entry name" value="Glyco_transf_4"/>
    <property type="match status" value="1"/>
</dbReference>
<evidence type="ECO:0000256" key="1">
    <source>
        <dbReference type="ARBA" id="ARBA00022679"/>
    </source>
</evidence>
<dbReference type="GO" id="GO:0009103">
    <property type="term" value="P:lipopolysaccharide biosynthetic process"/>
    <property type="evidence" value="ECO:0007669"/>
    <property type="project" value="TreeGrafter"/>
</dbReference>
<name>A0A1F8BMI4_9BACT</name>
<protein>
    <recommendedName>
        <fullName evidence="6">Glycosyl transferase family 1 domain-containing protein</fullName>
    </recommendedName>
</protein>
<dbReference type="SUPFAM" id="SSF53756">
    <property type="entry name" value="UDP-Glycosyltransferase/glycogen phosphorylase"/>
    <property type="match status" value="1"/>
</dbReference>
<evidence type="ECO:0008006" key="6">
    <source>
        <dbReference type="Google" id="ProtNLM"/>
    </source>
</evidence>
<comment type="caution">
    <text evidence="4">The sequence shown here is derived from an EMBL/GenBank/DDBJ whole genome shotgun (WGS) entry which is preliminary data.</text>
</comment>
<organism evidence="4 5">
    <name type="scientific">Candidatus Woesebacteria bacterium RIFCSPLOWO2_01_FULL_39_25</name>
    <dbReference type="NCBI Taxonomy" id="1802521"/>
    <lineage>
        <taxon>Bacteria</taxon>
        <taxon>Candidatus Woeseibacteriota</taxon>
    </lineage>
</organism>
<reference evidence="4 5" key="1">
    <citation type="journal article" date="2016" name="Nat. Commun.">
        <title>Thousands of microbial genomes shed light on interconnected biogeochemical processes in an aquifer system.</title>
        <authorList>
            <person name="Anantharaman K."/>
            <person name="Brown C.T."/>
            <person name="Hug L.A."/>
            <person name="Sharon I."/>
            <person name="Castelle C.J."/>
            <person name="Probst A.J."/>
            <person name="Thomas B.C."/>
            <person name="Singh A."/>
            <person name="Wilkins M.J."/>
            <person name="Karaoz U."/>
            <person name="Brodie E.L."/>
            <person name="Williams K.H."/>
            <person name="Hubbard S.S."/>
            <person name="Banfield J.F."/>
        </authorList>
    </citation>
    <scope>NUCLEOTIDE SEQUENCE [LARGE SCALE GENOMIC DNA]</scope>
</reference>
<gene>
    <name evidence="4" type="ORF">A2893_04465</name>
</gene>
<dbReference type="Proteomes" id="UP000176725">
    <property type="component" value="Unassembled WGS sequence"/>
</dbReference>
<feature type="domain" description="Glycosyl transferase family 1" evidence="2">
    <location>
        <begin position="174"/>
        <end position="355"/>
    </location>
</feature>
<dbReference type="GO" id="GO:0016757">
    <property type="term" value="F:glycosyltransferase activity"/>
    <property type="evidence" value="ECO:0007669"/>
    <property type="project" value="InterPro"/>
</dbReference>
<evidence type="ECO:0000259" key="2">
    <source>
        <dbReference type="Pfam" id="PF00534"/>
    </source>
</evidence>